<keyword evidence="2" id="KW-1185">Reference proteome</keyword>
<gene>
    <name evidence="1" type="ORF">K4L44_10525</name>
</gene>
<name>A0AC61NC02_9BACT</name>
<organism evidence="1 2">
    <name type="scientific">Halosquirtibacter laminarini</name>
    <dbReference type="NCBI Taxonomy" id="3374600"/>
    <lineage>
        <taxon>Bacteria</taxon>
        <taxon>Pseudomonadati</taxon>
        <taxon>Bacteroidota</taxon>
        <taxon>Bacteroidia</taxon>
        <taxon>Marinilabiliales</taxon>
        <taxon>Prolixibacteraceae</taxon>
        <taxon>Halosquirtibacter</taxon>
    </lineage>
</organism>
<dbReference type="Proteomes" id="UP000826212">
    <property type="component" value="Chromosome"/>
</dbReference>
<evidence type="ECO:0000313" key="2">
    <source>
        <dbReference type="Proteomes" id="UP000826212"/>
    </source>
</evidence>
<sequence length="163" mass="18697">MKKIILLFLLSCTVLCGYSKERVGEYIKSLSDDQQISKTEIGVEKLRFFASLGDGEDSEWSHAIEKLKYVLILNTPQFPDMQKLNKLIDKDHYKVIAQMSGDTQNRFYIKRKGLFSLGKISNFLMVHTDDSGKDFIVYVECAVSMKDLKKIKESKLISSITQQ</sequence>
<dbReference type="EMBL" id="CP081303">
    <property type="protein sequence ID" value="QZE13023.1"/>
    <property type="molecule type" value="Genomic_DNA"/>
</dbReference>
<accession>A0AC61NC02</accession>
<reference evidence="1" key="1">
    <citation type="submission" date="2021-08" db="EMBL/GenBank/DDBJ databases">
        <title>Novel anaerobic bacterium isolated from sea squirt in East Sea, Republic of Korea.</title>
        <authorList>
            <person name="Nguyen T.H."/>
            <person name="Li Z."/>
            <person name="Lee Y.-J."/>
            <person name="Ko J."/>
            <person name="Kim S.-G."/>
        </authorList>
    </citation>
    <scope>NUCLEOTIDE SEQUENCE</scope>
    <source>
        <strain evidence="1">KCTC 25031</strain>
    </source>
</reference>
<protein>
    <submittedName>
        <fullName evidence="1">DUF4252 domain-containing protein</fullName>
    </submittedName>
</protein>
<proteinExistence type="predicted"/>
<evidence type="ECO:0000313" key="1">
    <source>
        <dbReference type="EMBL" id="QZE13023.1"/>
    </source>
</evidence>